<dbReference type="RefSeq" id="WP_184681925.1">
    <property type="nucleotide sequence ID" value="NZ_JACHLL010000002.1"/>
</dbReference>
<dbReference type="Proteomes" id="UP000557193">
    <property type="component" value="Unassembled WGS sequence"/>
</dbReference>
<dbReference type="Pfam" id="PF02595">
    <property type="entry name" value="Gly_kinase"/>
    <property type="match status" value="1"/>
</dbReference>
<proteinExistence type="inferred from homology"/>
<dbReference type="PANTHER" id="PTHR21599">
    <property type="entry name" value="GLYCERATE KINASE"/>
    <property type="match status" value="1"/>
</dbReference>
<dbReference type="PANTHER" id="PTHR21599:SF0">
    <property type="entry name" value="GLYCERATE KINASE"/>
    <property type="match status" value="1"/>
</dbReference>
<organism evidence="5 6">
    <name type="scientific">Pseudomonas fluvialis</name>
    <dbReference type="NCBI Taxonomy" id="1793966"/>
    <lineage>
        <taxon>Bacteria</taxon>
        <taxon>Pseudomonadati</taxon>
        <taxon>Pseudomonadota</taxon>
        <taxon>Gammaproteobacteria</taxon>
        <taxon>Pseudomonadales</taxon>
        <taxon>Pseudomonadaceae</taxon>
        <taxon>Pseudomonas</taxon>
    </lineage>
</organism>
<dbReference type="EMBL" id="JACHLL010000002">
    <property type="protein sequence ID" value="MBB6341304.1"/>
    <property type="molecule type" value="Genomic_DNA"/>
</dbReference>
<accession>A0A7X0BR16</accession>
<dbReference type="AlphaFoldDB" id="A0A7X0BR16"/>
<comment type="similarity">
    <text evidence="1 4">Belongs to the glycerate kinase type-1 family.</text>
</comment>
<evidence type="ECO:0000256" key="2">
    <source>
        <dbReference type="ARBA" id="ARBA00022679"/>
    </source>
</evidence>
<dbReference type="InterPro" id="IPR036129">
    <property type="entry name" value="Glycerate_kinase_sf"/>
</dbReference>
<dbReference type="PIRSF" id="PIRSF006078">
    <property type="entry name" value="GlxK"/>
    <property type="match status" value="1"/>
</dbReference>
<evidence type="ECO:0000313" key="5">
    <source>
        <dbReference type="EMBL" id="MBB6341304.1"/>
    </source>
</evidence>
<dbReference type="GO" id="GO:0031388">
    <property type="term" value="P:organic acid phosphorylation"/>
    <property type="evidence" value="ECO:0007669"/>
    <property type="project" value="UniProtKB-UniRule"/>
</dbReference>
<name>A0A7X0BR16_9PSED</name>
<dbReference type="GO" id="GO:0008887">
    <property type="term" value="F:glycerate kinase activity"/>
    <property type="evidence" value="ECO:0007669"/>
    <property type="project" value="UniProtKB-UniRule"/>
</dbReference>
<protein>
    <submittedName>
        <fullName evidence="5">Glycerate kinase</fullName>
        <ecNumber evidence="5">2.7.1.31</ecNumber>
    </submittedName>
</protein>
<evidence type="ECO:0000313" key="6">
    <source>
        <dbReference type="Proteomes" id="UP000557193"/>
    </source>
</evidence>
<reference evidence="5 6" key="1">
    <citation type="submission" date="2020-08" db="EMBL/GenBank/DDBJ databases">
        <title>Functional genomics of gut bacteria from endangered species of beetles.</title>
        <authorList>
            <person name="Carlos-Shanley C."/>
        </authorList>
    </citation>
    <scope>NUCLEOTIDE SEQUENCE [LARGE SCALE GENOMIC DNA]</scope>
    <source>
        <strain evidence="5 6">S00202</strain>
    </source>
</reference>
<dbReference type="InterPro" id="IPR018197">
    <property type="entry name" value="Glycerate_kinase_RE-like"/>
</dbReference>
<evidence type="ECO:0000256" key="3">
    <source>
        <dbReference type="ARBA" id="ARBA00022777"/>
    </source>
</evidence>
<dbReference type="InterPro" id="IPR004381">
    <property type="entry name" value="Glycerate_kinase"/>
</dbReference>
<dbReference type="NCBIfam" id="TIGR00045">
    <property type="entry name" value="glycerate kinase"/>
    <property type="match status" value="1"/>
</dbReference>
<gene>
    <name evidence="5" type="ORF">HNP49_001461</name>
</gene>
<sequence>MRVVFAPDSFKECLTAGEVAAAMARGWQGVDRQAECICVPMADGGEGTLDALLASRCGQRLQARVEGPLGEPVQADWGLLADGTAIIEVAAASGLALVEAGRRDALRASSFGTGQLIVEALKHGVRHLLLTLGGSACNDGGAGLLQALGVSLRDAGGAELERGGAALARLHHVDLSGLDQRLKDCTFEAAVDVDNPLCGPRGASVVFGPQKGASPAQVALLDSALGHYARLLEEAAGLPAAALAGSGAAGGIGFALRCVLTAVLRPGVSLVAEQVGLAAHLQGADLLVTGEGRLDGQTLHGKTPLGVARLAQAAGVPVVALGGSLGPGYEALYEQGVSAAFSLCEGPQSLAEAMACAELQIESRMRAIARLWRVAQGR</sequence>
<dbReference type="InterPro" id="IPR018193">
    <property type="entry name" value="Glyc_kinase_flavodox-like_fold"/>
</dbReference>
<evidence type="ECO:0000256" key="1">
    <source>
        <dbReference type="ARBA" id="ARBA00006284"/>
    </source>
</evidence>
<keyword evidence="6" id="KW-1185">Reference proteome</keyword>
<dbReference type="SUPFAM" id="SSF110738">
    <property type="entry name" value="Glycerate kinase I"/>
    <property type="match status" value="1"/>
</dbReference>
<evidence type="ECO:0000256" key="4">
    <source>
        <dbReference type="PIRNR" id="PIRNR006078"/>
    </source>
</evidence>
<keyword evidence="2 4" id="KW-0808">Transferase</keyword>
<dbReference type="Gene3D" id="3.40.50.10350">
    <property type="entry name" value="Glycerate kinase, domain 1"/>
    <property type="match status" value="1"/>
</dbReference>
<dbReference type="EC" id="2.7.1.31" evidence="5"/>
<keyword evidence="3 4" id="KW-0418">Kinase</keyword>
<comment type="caution">
    <text evidence="5">The sequence shown here is derived from an EMBL/GenBank/DDBJ whole genome shotgun (WGS) entry which is preliminary data.</text>
</comment>
<dbReference type="Gene3D" id="3.90.1510.10">
    <property type="entry name" value="Glycerate kinase, domain 2"/>
    <property type="match status" value="1"/>
</dbReference>